<feature type="compositionally biased region" description="Basic residues" evidence="7">
    <location>
        <begin position="1"/>
        <end position="10"/>
    </location>
</feature>
<dbReference type="PATRIC" id="fig|1838285.3.peg.221"/>
<comment type="similarity">
    <text evidence="1 5 6">Belongs to the universal ribosomal protein uL15 family.</text>
</comment>
<comment type="caution">
    <text evidence="9">The sequence shown here is derived from an EMBL/GenBank/DDBJ whole genome shotgun (WGS) entry which is preliminary data.</text>
</comment>
<dbReference type="PANTHER" id="PTHR11721">
    <property type="entry name" value="60S RIBOSOMAL PROTEIN L27A"/>
    <property type="match status" value="1"/>
</dbReference>
<evidence type="ECO:0000313" key="9">
    <source>
        <dbReference type="EMBL" id="OFV68541.1"/>
    </source>
</evidence>
<evidence type="ECO:0000256" key="3">
    <source>
        <dbReference type="ARBA" id="ARBA00023274"/>
    </source>
</evidence>
<feature type="domain" description="Large ribosomal subunit protein uL15/eL18" evidence="8">
    <location>
        <begin position="68"/>
        <end position="138"/>
    </location>
</feature>
<evidence type="ECO:0000313" key="10">
    <source>
        <dbReference type="Proteomes" id="UP000186940"/>
    </source>
</evidence>
<keyword evidence="3 5" id="KW-0687">Ribonucleoprotein</keyword>
<evidence type="ECO:0000256" key="2">
    <source>
        <dbReference type="ARBA" id="ARBA00022980"/>
    </source>
</evidence>
<keyword evidence="5" id="KW-0699">rRNA-binding</keyword>
<gene>
    <name evidence="5" type="primary">rpl15</name>
    <name evidence="9" type="ORF">SCAL_000217</name>
</gene>
<keyword evidence="5" id="KW-0694">RNA-binding</keyword>
<keyword evidence="10" id="KW-1185">Reference proteome</keyword>
<evidence type="ECO:0000256" key="4">
    <source>
        <dbReference type="ARBA" id="ARBA00035200"/>
    </source>
</evidence>
<dbReference type="InterPro" id="IPR021131">
    <property type="entry name" value="Ribosomal_uL15/eL18"/>
</dbReference>
<proteinExistence type="inferred from homology"/>
<comment type="subunit">
    <text evidence="5">Part of the 50S ribosomal subunit.</text>
</comment>
<dbReference type="InterPro" id="IPR030878">
    <property type="entry name" value="Ribosomal_uL15"/>
</dbReference>
<dbReference type="GO" id="GO:0019843">
    <property type="term" value="F:rRNA binding"/>
    <property type="evidence" value="ECO:0007669"/>
    <property type="project" value="UniProtKB-UniRule"/>
</dbReference>
<dbReference type="GO" id="GO:0022625">
    <property type="term" value="C:cytosolic large ribosomal subunit"/>
    <property type="evidence" value="ECO:0007669"/>
    <property type="project" value="TreeGrafter"/>
</dbReference>
<reference evidence="9" key="1">
    <citation type="submission" date="2016-05" db="EMBL/GenBank/DDBJ databases">
        <title>Microbial consortia oxidize butane by reversing methanogenesis.</title>
        <authorList>
            <person name="Laso-Perez R."/>
            <person name="Richter M."/>
            <person name="Wegener G."/>
            <person name="Musat F."/>
        </authorList>
    </citation>
    <scope>NUCLEOTIDE SEQUENCE [LARGE SCALE GENOMIC DNA]</scope>
    <source>
        <strain evidence="9">BOX2</strain>
    </source>
</reference>
<organism evidence="9 10">
    <name type="scientific">Candidatus Syntropharchaeum caldarium</name>
    <dbReference type="NCBI Taxonomy" id="1838285"/>
    <lineage>
        <taxon>Archaea</taxon>
        <taxon>Methanobacteriati</taxon>
        <taxon>Methanobacteriota</taxon>
        <taxon>Stenosarchaea group</taxon>
        <taxon>Methanomicrobia</taxon>
        <taxon>Methanosarcinales</taxon>
        <taxon>ANME-2 cluster</taxon>
        <taxon>Candidatus Syntropharchaeum</taxon>
    </lineage>
</organism>
<evidence type="ECO:0000256" key="1">
    <source>
        <dbReference type="ARBA" id="ARBA00007320"/>
    </source>
</evidence>
<evidence type="ECO:0000256" key="6">
    <source>
        <dbReference type="RuleBase" id="RU003888"/>
    </source>
</evidence>
<dbReference type="Pfam" id="PF00828">
    <property type="entry name" value="Ribosomal_L27A"/>
    <property type="match status" value="1"/>
</dbReference>
<feature type="region of interest" description="Disordered" evidence="7">
    <location>
        <begin position="1"/>
        <end position="33"/>
    </location>
</feature>
<dbReference type="PROSITE" id="PS00475">
    <property type="entry name" value="RIBOSOMAL_L15"/>
    <property type="match status" value="1"/>
</dbReference>
<dbReference type="InterPro" id="IPR036227">
    <property type="entry name" value="Ribosomal_uL15/eL18_sf"/>
</dbReference>
<sequence length="142" mass="15397">MKKKVSKYRGSRTCGGGTHKNRRGAGSRGGRGRAGLDEHHFAYYYKRGIIVGKHGFKRPDAAKKELKTINVSTLDQMADNLLKTGAATELEGKIQIDLQSLGIDKVLGSGKVTRPLQVEGVAITERARDKIESAGGLVVTYE</sequence>
<accession>A0A1F2PCZ1</accession>
<evidence type="ECO:0000256" key="5">
    <source>
        <dbReference type="HAMAP-Rule" id="MF_01341"/>
    </source>
</evidence>
<dbReference type="STRING" id="1838285.SCAL_000217"/>
<dbReference type="GO" id="GO:0003735">
    <property type="term" value="F:structural constituent of ribosome"/>
    <property type="evidence" value="ECO:0007669"/>
    <property type="project" value="InterPro"/>
</dbReference>
<dbReference type="Proteomes" id="UP000186940">
    <property type="component" value="Unassembled WGS sequence"/>
</dbReference>
<protein>
    <recommendedName>
        <fullName evidence="4 5">Large ribosomal subunit protein uL15</fullName>
    </recommendedName>
</protein>
<evidence type="ECO:0000256" key="7">
    <source>
        <dbReference type="SAM" id="MobiDB-lite"/>
    </source>
</evidence>
<dbReference type="SUPFAM" id="SSF52080">
    <property type="entry name" value="Ribosomal proteins L15p and L18e"/>
    <property type="match status" value="1"/>
</dbReference>
<dbReference type="InterPro" id="IPR027386">
    <property type="entry name" value="Rbsml_uL15_N"/>
</dbReference>
<evidence type="ECO:0000259" key="8">
    <source>
        <dbReference type="Pfam" id="PF00828"/>
    </source>
</evidence>
<name>A0A1F2PCZ1_9EURY</name>
<dbReference type="EMBL" id="LYOS01000001">
    <property type="protein sequence ID" value="OFV68541.1"/>
    <property type="molecule type" value="Genomic_DNA"/>
</dbReference>
<dbReference type="GO" id="GO:0006412">
    <property type="term" value="P:translation"/>
    <property type="evidence" value="ECO:0007669"/>
    <property type="project" value="UniProtKB-UniRule"/>
</dbReference>
<dbReference type="PANTHER" id="PTHR11721:SF3">
    <property type="entry name" value="LARGE RIBOSOMAL SUBUNIT PROTEIN UL15"/>
    <property type="match status" value="1"/>
</dbReference>
<dbReference type="Gene3D" id="4.10.990.10">
    <property type="match status" value="1"/>
</dbReference>
<dbReference type="AlphaFoldDB" id="A0A1F2PCZ1"/>
<dbReference type="InterPro" id="IPR001196">
    <property type="entry name" value="Ribosomal_uL15_CS"/>
</dbReference>
<dbReference type="Gene3D" id="3.100.10.10">
    <property type="match status" value="1"/>
</dbReference>
<dbReference type="HAMAP" id="MF_01341">
    <property type="entry name" value="Ribosomal_uL15"/>
    <property type="match status" value="1"/>
</dbReference>
<comment type="function">
    <text evidence="5">Binds to the 23S rRNA.</text>
</comment>
<keyword evidence="2 5" id="KW-0689">Ribosomal protein</keyword>